<reference evidence="2" key="1">
    <citation type="submission" date="2017-09" db="EMBL/GenBank/DDBJ databases">
        <title>Depth-based differentiation of microbial function through sediment-hosted aquifers and enrichment of novel symbionts in the deep terrestrial subsurface.</title>
        <authorList>
            <person name="Probst A.J."/>
            <person name="Ladd B."/>
            <person name="Jarett J.K."/>
            <person name="Geller-Mcgrath D.E."/>
            <person name="Sieber C.M.K."/>
            <person name="Emerson J.B."/>
            <person name="Anantharaman K."/>
            <person name="Thomas B.C."/>
            <person name="Malmstrom R."/>
            <person name="Stieglmeier M."/>
            <person name="Klingl A."/>
            <person name="Woyke T."/>
            <person name="Ryan C.M."/>
            <person name="Banfield J.F."/>
        </authorList>
    </citation>
    <scope>NUCLEOTIDE SEQUENCE [LARGE SCALE GENOMIC DNA]</scope>
</reference>
<evidence type="ECO:0000313" key="1">
    <source>
        <dbReference type="EMBL" id="PIR98931.1"/>
    </source>
</evidence>
<comment type="caution">
    <text evidence="1">The sequence shown here is derived from an EMBL/GenBank/DDBJ whole genome shotgun (WGS) entry which is preliminary data.</text>
</comment>
<gene>
    <name evidence="1" type="ORF">COT87_02260</name>
</gene>
<protein>
    <submittedName>
        <fullName evidence="1">Uncharacterized protein</fullName>
    </submittedName>
</protein>
<sequence>MDQKSAEKLRARFVENKIHIRTLTNITHLEAWTDVTEMVEQYWEIRHLDKPFQFEILIYNNVYCMYRYTGDEIFCIEIYSQELADMQRQLFEYLWGVAKKFKVLDDRGTAKLISNHKV</sequence>
<dbReference type="EMBL" id="PFAF01000044">
    <property type="protein sequence ID" value="PIR98931.1"/>
    <property type="molecule type" value="Genomic_DNA"/>
</dbReference>
<proteinExistence type="predicted"/>
<dbReference type="Proteomes" id="UP000230796">
    <property type="component" value="Unassembled WGS sequence"/>
</dbReference>
<dbReference type="AlphaFoldDB" id="A0A2H0VIL3"/>
<organism evidence="1 2">
    <name type="scientific">Candidatus Collierbacteria bacterium CG10_big_fil_rev_8_21_14_0_10_44_9</name>
    <dbReference type="NCBI Taxonomy" id="1974535"/>
    <lineage>
        <taxon>Bacteria</taxon>
        <taxon>Candidatus Collieribacteriota</taxon>
    </lineage>
</organism>
<accession>A0A2H0VIL3</accession>
<evidence type="ECO:0000313" key="2">
    <source>
        <dbReference type="Proteomes" id="UP000230796"/>
    </source>
</evidence>
<name>A0A2H0VIL3_9BACT</name>